<dbReference type="EMBL" id="BAAANO010000017">
    <property type="protein sequence ID" value="GAA2008972.1"/>
    <property type="molecule type" value="Genomic_DNA"/>
</dbReference>
<protein>
    <submittedName>
        <fullName evidence="1">Uncharacterized protein</fullName>
    </submittedName>
</protein>
<keyword evidence="2" id="KW-1185">Reference proteome</keyword>
<name>A0ABN2TGU2_9MICO</name>
<reference evidence="1 2" key="1">
    <citation type="journal article" date="2019" name="Int. J. Syst. Evol. Microbiol.">
        <title>The Global Catalogue of Microorganisms (GCM) 10K type strain sequencing project: providing services to taxonomists for standard genome sequencing and annotation.</title>
        <authorList>
            <consortium name="The Broad Institute Genomics Platform"/>
            <consortium name="The Broad Institute Genome Sequencing Center for Infectious Disease"/>
            <person name="Wu L."/>
            <person name="Ma J."/>
        </authorList>
    </citation>
    <scope>NUCLEOTIDE SEQUENCE [LARGE SCALE GENOMIC DNA]</scope>
    <source>
        <strain evidence="1 2">JCM 14546</strain>
    </source>
</reference>
<comment type="caution">
    <text evidence="1">The sequence shown here is derived from an EMBL/GenBank/DDBJ whole genome shotgun (WGS) entry which is preliminary data.</text>
</comment>
<accession>A0ABN2TGU2</accession>
<evidence type="ECO:0000313" key="1">
    <source>
        <dbReference type="EMBL" id="GAA2008972.1"/>
    </source>
</evidence>
<evidence type="ECO:0000313" key="2">
    <source>
        <dbReference type="Proteomes" id="UP001500755"/>
    </source>
</evidence>
<organism evidence="1 2">
    <name type="scientific">Brevibacterium samyangense</name>
    <dbReference type="NCBI Taxonomy" id="366888"/>
    <lineage>
        <taxon>Bacteria</taxon>
        <taxon>Bacillati</taxon>
        <taxon>Actinomycetota</taxon>
        <taxon>Actinomycetes</taxon>
        <taxon>Micrococcales</taxon>
        <taxon>Brevibacteriaceae</taxon>
        <taxon>Brevibacterium</taxon>
    </lineage>
</organism>
<dbReference type="Proteomes" id="UP001500755">
    <property type="component" value="Unassembled WGS sequence"/>
</dbReference>
<proteinExistence type="predicted"/>
<sequence>MFFGEDLQSRPGAFAPRTRSGQDVACGFFGLLCFEARQRSAFRRPERFASDLARRLVLRVRPRLQIAQFRIREIAYTLRLARTCPGRLLTRRRFGRLVTR</sequence>
<gene>
    <name evidence="1" type="ORF">GCM10009755_19450</name>
</gene>